<dbReference type="AlphaFoldDB" id="A0A7I7SAL2"/>
<reference evidence="1 2" key="1">
    <citation type="submission" date="2017-04" db="EMBL/GenBank/DDBJ databases">
        <title>The new phylogeny of genus Mycobacterium.</title>
        <authorList>
            <person name="Tortoli E."/>
            <person name="Trovato A."/>
            <person name="Cirillo D.M."/>
        </authorList>
    </citation>
    <scope>NUCLEOTIDE SEQUENCE [LARGE SCALE GENOMIC DNA]</scope>
    <source>
        <strain evidence="1 2">KCTC 19819</strain>
    </source>
</reference>
<gene>
    <name evidence="1" type="ORF">B8W67_06475</name>
</gene>
<dbReference type="RefSeq" id="WP_085303046.1">
    <property type="nucleotide sequence ID" value="NZ_AP022594.1"/>
</dbReference>
<comment type="caution">
    <text evidence="1">The sequence shown here is derived from an EMBL/GenBank/DDBJ whole genome shotgun (WGS) entry which is preliminary data.</text>
</comment>
<dbReference type="Proteomes" id="UP000193577">
    <property type="component" value="Unassembled WGS sequence"/>
</dbReference>
<evidence type="ECO:0000313" key="2">
    <source>
        <dbReference type="Proteomes" id="UP000193577"/>
    </source>
</evidence>
<evidence type="ECO:0000313" key="1">
    <source>
        <dbReference type="EMBL" id="OSC34622.1"/>
    </source>
</evidence>
<name>A0A7I7SAL2_9MYCO</name>
<accession>A0A7I7SAL2</accession>
<dbReference type="OrthoDB" id="2594539at2"/>
<sequence length="192" mass="21489">MTEFLLHPAVPSALLVVWTWVWWTQRRTPPLLPQMNRKSARPGDLSLGGSAATSKTEKRVRDVIERAGYRTYPQGTLMCMGRDSDGKKRFFTPDILVRRPFAVVEVDPAHWHGAPEKVAEDIMRNRFYAARGLRVVRVRIDGTKALSPNDVVIAASDFDPDKHGPAVVRALGSARMLPASYWNRAARTALGK</sequence>
<dbReference type="EMBL" id="NCXO01000009">
    <property type="protein sequence ID" value="OSC34622.1"/>
    <property type="molecule type" value="Genomic_DNA"/>
</dbReference>
<organism evidence="1 2">
    <name type="scientific">Mycolicibacillus koreensis</name>
    <dbReference type="NCBI Taxonomy" id="1069220"/>
    <lineage>
        <taxon>Bacteria</taxon>
        <taxon>Bacillati</taxon>
        <taxon>Actinomycetota</taxon>
        <taxon>Actinomycetes</taxon>
        <taxon>Mycobacteriales</taxon>
        <taxon>Mycobacteriaceae</taxon>
        <taxon>Mycolicibacillus</taxon>
    </lineage>
</organism>
<proteinExistence type="predicted"/>
<keyword evidence="2" id="KW-1185">Reference proteome</keyword>
<protein>
    <submittedName>
        <fullName evidence="1">Uncharacterized protein</fullName>
    </submittedName>
</protein>
<dbReference type="Gene3D" id="3.40.960.10">
    <property type="entry name" value="VSR Endonuclease"/>
    <property type="match status" value="1"/>
</dbReference>